<organism evidence="1 2">
    <name type="scientific">Sinanodonta woodiana</name>
    <name type="common">Chinese pond mussel</name>
    <name type="synonym">Anodonta woodiana</name>
    <dbReference type="NCBI Taxonomy" id="1069815"/>
    <lineage>
        <taxon>Eukaryota</taxon>
        <taxon>Metazoa</taxon>
        <taxon>Spiralia</taxon>
        <taxon>Lophotrochozoa</taxon>
        <taxon>Mollusca</taxon>
        <taxon>Bivalvia</taxon>
        <taxon>Autobranchia</taxon>
        <taxon>Heteroconchia</taxon>
        <taxon>Palaeoheterodonta</taxon>
        <taxon>Unionida</taxon>
        <taxon>Unionoidea</taxon>
        <taxon>Unionidae</taxon>
        <taxon>Unioninae</taxon>
        <taxon>Sinanodonta</taxon>
    </lineage>
</organism>
<proteinExistence type="predicted"/>
<dbReference type="Gene3D" id="3.40.390.10">
    <property type="entry name" value="Collagenase (Catalytic Domain)"/>
    <property type="match status" value="1"/>
</dbReference>
<sequence>MAAATDAETVWLRDVTTRLQNDEREDTGSNLPDQLSFHLKSSTHDIALNLKRNYQIDPNTDIYVVQKFEDGQPLLEKTQNSENEDVAYYQDMNNGAFMTARCVKRSTGQCDIIIHGEIQLGDRSYNLRPSEENVIPNDSLEMMGLRGKRYILHDQTNIQSGMSVENNELTNIKEKNLLEKYIYGLQDSPYGQEKQNRYMKPEDKTRNRINYFIDVVVMTDSSIYDLFYAIAHNENQVNAKGMAHSYLREYFVHVVNGANKLYQGITDPTISFHIGVRAFVTIEEVGLFSHVHSRVQHNENGSHIDGNAYLQDLKYWDHTIGSKHIAGYDQVILFTK</sequence>
<dbReference type="EMBL" id="JBJQND010000011">
    <property type="protein sequence ID" value="KAL3861641.1"/>
    <property type="molecule type" value="Genomic_DNA"/>
</dbReference>
<evidence type="ECO:0000313" key="2">
    <source>
        <dbReference type="Proteomes" id="UP001634394"/>
    </source>
</evidence>
<reference evidence="1 2" key="1">
    <citation type="submission" date="2024-11" db="EMBL/GenBank/DDBJ databases">
        <title>Chromosome-level genome assembly of the freshwater bivalve Anodonta woodiana.</title>
        <authorList>
            <person name="Chen X."/>
        </authorList>
    </citation>
    <scope>NUCLEOTIDE SEQUENCE [LARGE SCALE GENOMIC DNA]</scope>
    <source>
        <strain evidence="1">MN2024</strain>
        <tissue evidence="1">Gills</tissue>
    </source>
</reference>
<dbReference type="InterPro" id="IPR024079">
    <property type="entry name" value="MetalloPept_cat_dom_sf"/>
</dbReference>
<dbReference type="AlphaFoldDB" id="A0ABD3VKF9"/>
<dbReference type="Proteomes" id="UP001634394">
    <property type="component" value="Unassembled WGS sequence"/>
</dbReference>
<keyword evidence="2" id="KW-1185">Reference proteome</keyword>
<protein>
    <submittedName>
        <fullName evidence="1">Uncharacterized protein</fullName>
    </submittedName>
</protein>
<comment type="caution">
    <text evidence="1">The sequence shown here is derived from an EMBL/GenBank/DDBJ whole genome shotgun (WGS) entry which is preliminary data.</text>
</comment>
<accession>A0ABD3VKF9</accession>
<evidence type="ECO:0000313" key="1">
    <source>
        <dbReference type="EMBL" id="KAL3861641.1"/>
    </source>
</evidence>
<name>A0ABD3VKF9_SINWO</name>
<gene>
    <name evidence="1" type="ORF">ACJMK2_007666</name>
</gene>